<gene>
    <name evidence="10" type="ORF">CPELLU_LOCUS9911</name>
</gene>
<dbReference type="OrthoDB" id="10260857at2759"/>
<evidence type="ECO:0000256" key="3">
    <source>
        <dbReference type="ARBA" id="ARBA00022448"/>
    </source>
</evidence>
<feature type="compositionally biased region" description="Basic and acidic residues" evidence="8">
    <location>
        <begin position="1"/>
        <end position="10"/>
    </location>
</feature>
<evidence type="ECO:0000256" key="1">
    <source>
        <dbReference type="ARBA" id="ARBA00004177"/>
    </source>
</evidence>
<comment type="similarity">
    <text evidence="2">Belongs to the VPS37 family.</text>
</comment>
<dbReference type="GO" id="GO:0006623">
    <property type="term" value="P:protein targeting to vacuole"/>
    <property type="evidence" value="ECO:0007669"/>
    <property type="project" value="TreeGrafter"/>
</dbReference>
<evidence type="ECO:0000256" key="6">
    <source>
        <dbReference type="PROSITE-ProRule" id="PRU00646"/>
    </source>
</evidence>
<keyword evidence="5 6" id="KW-0653">Protein transport</keyword>
<keyword evidence="11" id="KW-1185">Reference proteome</keyword>
<dbReference type="InterPro" id="IPR009851">
    <property type="entry name" value="Mod_r"/>
</dbReference>
<evidence type="ECO:0000256" key="4">
    <source>
        <dbReference type="ARBA" id="ARBA00022753"/>
    </source>
</evidence>
<dbReference type="GO" id="GO:0000813">
    <property type="term" value="C:ESCRT I complex"/>
    <property type="evidence" value="ECO:0007669"/>
    <property type="project" value="TreeGrafter"/>
</dbReference>
<comment type="caution">
    <text evidence="10">The sequence shown here is derived from an EMBL/GenBank/DDBJ whole genome shotgun (WGS) entry which is preliminary data.</text>
</comment>
<evidence type="ECO:0000313" key="11">
    <source>
        <dbReference type="Proteomes" id="UP000789759"/>
    </source>
</evidence>
<protein>
    <submittedName>
        <fullName evidence="10">12199_t:CDS:1</fullName>
    </submittedName>
</protein>
<dbReference type="AlphaFoldDB" id="A0A9N9E3K6"/>
<dbReference type="Proteomes" id="UP000789759">
    <property type="component" value="Unassembled WGS sequence"/>
</dbReference>
<dbReference type="GO" id="GO:0006612">
    <property type="term" value="P:protein targeting to membrane"/>
    <property type="evidence" value="ECO:0007669"/>
    <property type="project" value="TreeGrafter"/>
</dbReference>
<evidence type="ECO:0000259" key="9">
    <source>
        <dbReference type="PROSITE" id="PS51314"/>
    </source>
</evidence>
<keyword evidence="3 6" id="KW-0813">Transport</keyword>
<keyword evidence="7" id="KW-0175">Coiled coil</keyword>
<comment type="subcellular location">
    <subcellularLocation>
        <location evidence="1">Endosome</location>
    </subcellularLocation>
</comment>
<dbReference type="PANTHER" id="PTHR13678:SF2">
    <property type="entry name" value="VACUOLAR PROTEIN SORTING-ASSOCIATED PROTEIN 37A"/>
    <property type="match status" value="1"/>
</dbReference>
<evidence type="ECO:0000256" key="7">
    <source>
        <dbReference type="SAM" id="Coils"/>
    </source>
</evidence>
<evidence type="ECO:0000313" key="10">
    <source>
        <dbReference type="EMBL" id="CAG8663425.1"/>
    </source>
</evidence>
<sequence>MSQPQEEKNSENSPTTLSQPPPHAPILYDRPKATTLTPEQVVIYEEFPEILTKSKEDLEDLLNNDIFFESFFVSIEQIHNTIAVQNEMRMGNETLAKETLLQENELNQLRQRVQEQENALLELNSTLQEKLKLQENALQRFSPSVLLTKLKAGVQQSDELSEQMANSFLSEQDGTELKKLGT</sequence>
<dbReference type="PANTHER" id="PTHR13678">
    <property type="entry name" value="VACUOLAR PROTEIN SORTING-ASSOCIATED PROTEIN 37"/>
    <property type="match status" value="1"/>
</dbReference>
<dbReference type="PROSITE" id="PS51314">
    <property type="entry name" value="VPS37_C"/>
    <property type="match status" value="1"/>
</dbReference>
<name>A0A9N9E3K6_9GLOM</name>
<dbReference type="EMBL" id="CAJVQA010007899">
    <property type="protein sequence ID" value="CAG8663425.1"/>
    <property type="molecule type" value="Genomic_DNA"/>
</dbReference>
<dbReference type="Pfam" id="PF07200">
    <property type="entry name" value="Mod_r"/>
    <property type="match status" value="1"/>
</dbReference>
<evidence type="ECO:0000256" key="5">
    <source>
        <dbReference type="ARBA" id="ARBA00022927"/>
    </source>
</evidence>
<accession>A0A9N9E3K6</accession>
<reference evidence="10" key="1">
    <citation type="submission" date="2021-06" db="EMBL/GenBank/DDBJ databases">
        <authorList>
            <person name="Kallberg Y."/>
            <person name="Tangrot J."/>
            <person name="Rosling A."/>
        </authorList>
    </citation>
    <scope>NUCLEOTIDE SEQUENCE</scope>
    <source>
        <strain evidence="10">FL966</strain>
    </source>
</reference>
<feature type="coiled-coil region" evidence="7">
    <location>
        <begin position="92"/>
        <end position="133"/>
    </location>
</feature>
<feature type="domain" description="VPS37 C-terminal" evidence="9">
    <location>
        <begin position="124"/>
        <end position="182"/>
    </location>
</feature>
<feature type="region of interest" description="Disordered" evidence="8">
    <location>
        <begin position="1"/>
        <end position="29"/>
    </location>
</feature>
<evidence type="ECO:0000256" key="8">
    <source>
        <dbReference type="SAM" id="MobiDB-lite"/>
    </source>
</evidence>
<dbReference type="GO" id="GO:0043162">
    <property type="term" value="P:ubiquitin-dependent protein catabolic process via the multivesicular body sorting pathway"/>
    <property type="evidence" value="ECO:0007669"/>
    <property type="project" value="TreeGrafter"/>
</dbReference>
<organism evidence="10 11">
    <name type="scientific">Cetraspora pellucida</name>
    <dbReference type="NCBI Taxonomy" id="1433469"/>
    <lineage>
        <taxon>Eukaryota</taxon>
        <taxon>Fungi</taxon>
        <taxon>Fungi incertae sedis</taxon>
        <taxon>Mucoromycota</taxon>
        <taxon>Glomeromycotina</taxon>
        <taxon>Glomeromycetes</taxon>
        <taxon>Diversisporales</taxon>
        <taxon>Gigasporaceae</taxon>
        <taxon>Cetraspora</taxon>
    </lineage>
</organism>
<keyword evidence="4" id="KW-0967">Endosome</keyword>
<evidence type="ECO:0000256" key="2">
    <source>
        <dbReference type="ARBA" id="ARBA00007617"/>
    </source>
</evidence>
<proteinExistence type="inferred from homology"/>